<dbReference type="GO" id="GO:0016020">
    <property type="term" value="C:membrane"/>
    <property type="evidence" value="ECO:0007669"/>
    <property type="project" value="TreeGrafter"/>
</dbReference>
<evidence type="ECO:0000256" key="4">
    <source>
        <dbReference type="ARBA" id="ARBA00022840"/>
    </source>
</evidence>
<feature type="signal peptide" evidence="9">
    <location>
        <begin position="1"/>
        <end position="26"/>
    </location>
</feature>
<dbReference type="Gene3D" id="3.30.200.20">
    <property type="entry name" value="Phosphorylase Kinase, domain 1"/>
    <property type="match status" value="1"/>
</dbReference>
<keyword evidence="3" id="KW-0418">Kinase</keyword>
<dbReference type="Gene3D" id="1.10.510.10">
    <property type="entry name" value="Transferase(Phosphotransferase) domain 1"/>
    <property type="match status" value="1"/>
</dbReference>
<comment type="caution">
    <text evidence="11">The sequence shown here is derived from an EMBL/GenBank/DDBJ whole genome shotgun (WGS) entry which is preliminary data.</text>
</comment>
<dbReference type="FunFam" id="1.10.510.10:FF:000095">
    <property type="entry name" value="protein STRUBBELIG-RECEPTOR FAMILY 8"/>
    <property type="match status" value="1"/>
</dbReference>
<gene>
    <name evidence="11" type="ORF">KC19_3G182100</name>
</gene>
<keyword evidence="12" id="KW-1185">Reference proteome</keyword>
<keyword evidence="6" id="KW-0175">Coiled coil</keyword>
<keyword evidence="8" id="KW-0812">Transmembrane</keyword>
<dbReference type="InterPro" id="IPR051564">
    <property type="entry name" value="LRR_receptor-like_kinase"/>
</dbReference>
<name>A0A8T0IM13_CERPU</name>
<evidence type="ECO:0000259" key="10">
    <source>
        <dbReference type="PROSITE" id="PS50011"/>
    </source>
</evidence>
<accession>A0A8T0IM13</accession>
<feature type="region of interest" description="Disordered" evidence="7">
    <location>
        <begin position="65"/>
        <end position="88"/>
    </location>
</feature>
<dbReference type="Proteomes" id="UP000822688">
    <property type="component" value="Chromosome 3"/>
</dbReference>
<keyword evidence="1" id="KW-0808">Transferase</keyword>
<evidence type="ECO:0000256" key="7">
    <source>
        <dbReference type="SAM" id="MobiDB-lite"/>
    </source>
</evidence>
<organism evidence="11 12">
    <name type="scientific">Ceratodon purpureus</name>
    <name type="common">Fire moss</name>
    <name type="synonym">Dicranum purpureum</name>
    <dbReference type="NCBI Taxonomy" id="3225"/>
    <lineage>
        <taxon>Eukaryota</taxon>
        <taxon>Viridiplantae</taxon>
        <taxon>Streptophyta</taxon>
        <taxon>Embryophyta</taxon>
        <taxon>Bryophyta</taxon>
        <taxon>Bryophytina</taxon>
        <taxon>Bryopsida</taxon>
        <taxon>Dicranidae</taxon>
        <taxon>Pseudoditrichales</taxon>
        <taxon>Ditrichaceae</taxon>
        <taxon>Ceratodon</taxon>
    </lineage>
</organism>
<evidence type="ECO:0000256" key="9">
    <source>
        <dbReference type="SAM" id="SignalP"/>
    </source>
</evidence>
<feature type="domain" description="Protein kinase" evidence="10">
    <location>
        <begin position="224"/>
        <end position="520"/>
    </location>
</feature>
<dbReference type="Pfam" id="PF00069">
    <property type="entry name" value="Pkinase"/>
    <property type="match status" value="1"/>
</dbReference>
<dbReference type="PANTHER" id="PTHR48055">
    <property type="entry name" value="LEUCINE-RICH REPEAT RECEPTOR PROTEIN KINASE EMS1"/>
    <property type="match status" value="1"/>
</dbReference>
<feature type="coiled-coil region" evidence="6">
    <location>
        <begin position="465"/>
        <end position="492"/>
    </location>
</feature>
<feature type="region of interest" description="Disordered" evidence="7">
    <location>
        <begin position="121"/>
        <end position="158"/>
    </location>
</feature>
<dbReference type="InterPro" id="IPR008271">
    <property type="entry name" value="Ser/Thr_kinase_AS"/>
</dbReference>
<evidence type="ECO:0000313" key="12">
    <source>
        <dbReference type="Proteomes" id="UP000822688"/>
    </source>
</evidence>
<evidence type="ECO:0000256" key="2">
    <source>
        <dbReference type="ARBA" id="ARBA00022741"/>
    </source>
</evidence>
<evidence type="ECO:0000256" key="8">
    <source>
        <dbReference type="SAM" id="Phobius"/>
    </source>
</evidence>
<evidence type="ECO:0000256" key="5">
    <source>
        <dbReference type="PROSITE-ProRule" id="PRU10141"/>
    </source>
</evidence>
<keyword evidence="4 5" id="KW-0067">ATP-binding</keyword>
<dbReference type="PANTHER" id="PTHR48055:SF22">
    <property type="entry name" value="LEUCINE-RICH REPEAT RECEPTOR-LIKE SERINE_THREONINE_TYROSINE-PROTEIN KINASE SOBIR1"/>
    <property type="match status" value="1"/>
</dbReference>
<dbReference type="EMBL" id="CM026423">
    <property type="protein sequence ID" value="KAG0584065.1"/>
    <property type="molecule type" value="Genomic_DNA"/>
</dbReference>
<evidence type="ECO:0000256" key="1">
    <source>
        <dbReference type="ARBA" id="ARBA00022679"/>
    </source>
</evidence>
<dbReference type="SUPFAM" id="SSF56112">
    <property type="entry name" value="Protein kinase-like (PK-like)"/>
    <property type="match status" value="1"/>
</dbReference>
<dbReference type="PROSITE" id="PS50011">
    <property type="entry name" value="PROTEIN_KINASE_DOM"/>
    <property type="match status" value="1"/>
</dbReference>
<dbReference type="InterPro" id="IPR000719">
    <property type="entry name" value="Prot_kinase_dom"/>
</dbReference>
<dbReference type="PROSITE" id="PS00108">
    <property type="entry name" value="PROTEIN_KINASE_ST"/>
    <property type="match status" value="1"/>
</dbReference>
<feature type="binding site" evidence="5">
    <location>
        <position position="252"/>
    </location>
    <ligand>
        <name>ATP</name>
        <dbReference type="ChEBI" id="CHEBI:30616"/>
    </ligand>
</feature>
<feature type="compositionally biased region" description="Pro residues" evidence="7">
    <location>
        <begin position="125"/>
        <end position="135"/>
    </location>
</feature>
<evidence type="ECO:0000256" key="3">
    <source>
        <dbReference type="ARBA" id="ARBA00022777"/>
    </source>
</evidence>
<reference evidence="11" key="1">
    <citation type="submission" date="2020-06" db="EMBL/GenBank/DDBJ databases">
        <title>WGS assembly of Ceratodon purpureus strain R40.</title>
        <authorList>
            <person name="Carey S.B."/>
            <person name="Jenkins J."/>
            <person name="Shu S."/>
            <person name="Lovell J.T."/>
            <person name="Sreedasyam A."/>
            <person name="Maumus F."/>
            <person name="Tiley G.P."/>
            <person name="Fernandez-Pozo N."/>
            <person name="Barry K."/>
            <person name="Chen C."/>
            <person name="Wang M."/>
            <person name="Lipzen A."/>
            <person name="Daum C."/>
            <person name="Saski C.A."/>
            <person name="Payton A.C."/>
            <person name="Mcbreen J.C."/>
            <person name="Conrad R.E."/>
            <person name="Kollar L.M."/>
            <person name="Olsson S."/>
            <person name="Huttunen S."/>
            <person name="Landis J.B."/>
            <person name="Wickett N.J."/>
            <person name="Johnson M.G."/>
            <person name="Rensing S.A."/>
            <person name="Grimwood J."/>
            <person name="Schmutz J."/>
            <person name="Mcdaniel S.F."/>
        </authorList>
    </citation>
    <scope>NUCLEOTIDE SEQUENCE</scope>
    <source>
        <strain evidence="11">R40</strain>
    </source>
</reference>
<keyword evidence="8" id="KW-1133">Transmembrane helix</keyword>
<proteinExistence type="predicted"/>
<dbReference type="PROSITE" id="PS00107">
    <property type="entry name" value="PROTEIN_KINASE_ATP"/>
    <property type="match status" value="1"/>
</dbReference>
<keyword evidence="8" id="KW-0472">Membrane</keyword>
<protein>
    <recommendedName>
        <fullName evidence="10">Protein kinase domain-containing protein</fullName>
    </recommendedName>
</protein>
<dbReference type="SMART" id="SM00220">
    <property type="entry name" value="S_TKc"/>
    <property type="match status" value="1"/>
</dbReference>
<dbReference type="InterPro" id="IPR011009">
    <property type="entry name" value="Kinase-like_dom_sf"/>
</dbReference>
<dbReference type="GO" id="GO:0004672">
    <property type="term" value="F:protein kinase activity"/>
    <property type="evidence" value="ECO:0007669"/>
    <property type="project" value="InterPro"/>
</dbReference>
<dbReference type="InterPro" id="IPR017441">
    <property type="entry name" value="Protein_kinase_ATP_BS"/>
</dbReference>
<evidence type="ECO:0000256" key="6">
    <source>
        <dbReference type="SAM" id="Coils"/>
    </source>
</evidence>
<sequence>MEMRNHRLGIVSAVLCFLSCLTRTPAADVIWFQDEGLRAVGSSHYKELHAFRDRHSMINHLDNVPRNSAQLQDDEPWRSMSSPDSEPKAALFQSIQHRYHSHMPKWLASTGSKRLRRSMVHMTPNPAPAPSPNSAPAPSSGAPAPGPTQHAHRRHPSKATRWGVGFSLGTVAGAIIGILSGVVLHYILTYRRKRSRTLSYKNPVIFNKHITTNMLEFLHKDDALEGANLVGEGGSGKVYRVPLSNDIVVAVKSVTRINPRQADQETPAPTDSTVPAPTPDAKAILAELDTLGYIRHRNLIQLWAYIYKGDSHLLIYEYMPRGSLRDAFRQMTSGELTLTWPQRHRIMCGVAQGLAYLHNSHGTCIVHRDLKPGNILLTDDLEAKLGDFGLAAILPDTATHGSTEHLAGTIGYIAPEFHQTLRYSQKADIYSFGVVLAQMVTGREPTEDAFIEDGGSMGMWLQRCLNSEEEKMEAIDAELRGEREHLEEIELAMKVAVFCTNVDPQLRPSSTDVLSMLMQLRTSDLPAHSGPLTGPS</sequence>
<keyword evidence="9" id="KW-0732">Signal</keyword>
<feature type="transmembrane region" description="Helical" evidence="8">
    <location>
        <begin position="162"/>
        <end position="188"/>
    </location>
</feature>
<dbReference type="AlphaFoldDB" id="A0A8T0IM13"/>
<dbReference type="GO" id="GO:0005524">
    <property type="term" value="F:ATP binding"/>
    <property type="evidence" value="ECO:0007669"/>
    <property type="project" value="UniProtKB-UniRule"/>
</dbReference>
<feature type="chain" id="PRO_5035927618" description="Protein kinase domain-containing protein" evidence="9">
    <location>
        <begin position="27"/>
        <end position="536"/>
    </location>
</feature>
<keyword evidence="2 5" id="KW-0547">Nucleotide-binding</keyword>
<evidence type="ECO:0000313" key="11">
    <source>
        <dbReference type="EMBL" id="KAG0584065.1"/>
    </source>
</evidence>
<feature type="region of interest" description="Disordered" evidence="7">
    <location>
        <begin position="259"/>
        <end position="278"/>
    </location>
</feature>